<keyword evidence="1" id="KW-0732">Signal</keyword>
<evidence type="ECO:0000313" key="4">
    <source>
        <dbReference type="Proteomes" id="UP000315700"/>
    </source>
</evidence>
<sequence precursor="true">MKLHSAALFFFLFAAAPLMAADEPAPVKIGIIGLDTSHVPAFTKLFNNPKADGDLAGFRVVAGYPGGTDYPPSRDRVKKFTDGMRDAGVEIVDTIPELLAKVDVVLLESVDGRIHLQEAIPVILAKKPVFIDKPVAGSLVDAMAIYELARRHNVPCFSSSSYRFSPGVVGLKNSEQVGEVLGAETWGPCSYQAGTPDLCFYGIHGVESLFTLMGGGCESVTRLKTKDVDLVAGVWSGGRIGSFRGIRGGKSTAGAVVFGKNGIVSSMDGASYEHLCREIGKFFRTRQAPVSPEETIEMFAFMEAADESVRRDGQPVRIAEILKQAADQVETRLQEISSSTKGAAGQGS</sequence>
<feature type="signal peptide" evidence="1">
    <location>
        <begin position="1"/>
        <end position="20"/>
    </location>
</feature>
<feature type="chain" id="PRO_5021743593" description="Gfo/Idh/MocA-like oxidoreductase N-terminal domain-containing protein" evidence="1">
    <location>
        <begin position="21"/>
        <end position="348"/>
    </location>
</feature>
<evidence type="ECO:0000256" key="1">
    <source>
        <dbReference type="SAM" id="SignalP"/>
    </source>
</evidence>
<accession>A0A517S916</accession>
<protein>
    <recommendedName>
        <fullName evidence="2">Gfo/Idh/MocA-like oxidoreductase N-terminal domain-containing protein</fullName>
    </recommendedName>
</protein>
<dbReference type="GO" id="GO:0000166">
    <property type="term" value="F:nucleotide binding"/>
    <property type="evidence" value="ECO:0007669"/>
    <property type="project" value="InterPro"/>
</dbReference>
<dbReference type="Pfam" id="PF01408">
    <property type="entry name" value="GFO_IDH_MocA"/>
    <property type="match status" value="1"/>
</dbReference>
<dbReference type="Proteomes" id="UP000315700">
    <property type="component" value="Chromosome"/>
</dbReference>
<dbReference type="PANTHER" id="PTHR43818">
    <property type="entry name" value="BCDNA.GH03377"/>
    <property type="match status" value="1"/>
</dbReference>
<dbReference type="EMBL" id="CP036271">
    <property type="protein sequence ID" value="QDT52621.1"/>
    <property type="molecule type" value="Genomic_DNA"/>
</dbReference>
<organism evidence="3 4">
    <name type="scientific">Caulifigura coniformis</name>
    <dbReference type="NCBI Taxonomy" id="2527983"/>
    <lineage>
        <taxon>Bacteria</taxon>
        <taxon>Pseudomonadati</taxon>
        <taxon>Planctomycetota</taxon>
        <taxon>Planctomycetia</taxon>
        <taxon>Planctomycetales</taxon>
        <taxon>Planctomycetaceae</taxon>
        <taxon>Caulifigura</taxon>
    </lineage>
</organism>
<dbReference type="SUPFAM" id="SSF51735">
    <property type="entry name" value="NAD(P)-binding Rossmann-fold domains"/>
    <property type="match status" value="1"/>
</dbReference>
<gene>
    <name evidence="3" type="ORF">Pan44_06330</name>
</gene>
<dbReference type="AlphaFoldDB" id="A0A517S916"/>
<dbReference type="InterPro" id="IPR050463">
    <property type="entry name" value="Gfo/Idh/MocA_oxidrdct_glycsds"/>
</dbReference>
<dbReference type="KEGG" id="ccos:Pan44_06330"/>
<dbReference type="InterPro" id="IPR000683">
    <property type="entry name" value="Gfo/Idh/MocA-like_OxRdtase_N"/>
</dbReference>
<feature type="domain" description="Gfo/Idh/MocA-like oxidoreductase N-terminal" evidence="2">
    <location>
        <begin position="76"/>
        <end position="157"/>
    </location>
</feature>
<proteinExistence type="predicted"/>
<dbReference type="InParanoid" id="A0A517S916"/>
<dbReference type="InterPro" id="IPR036291">
    <property type="entry name" value="NAD(P)-bd_dom_sf"/>
</dbReference>
<dbReference type="RefSeq" id="WP_197453795.1">
    <property type="nucleotide sequence ID" value="NZ_CP036271.1"/>
</dbReference>
<dbReference type="PANTHER" id="PTHR43818:SF9">
    <property type="entry name" value="HYPOTHETICAL OXIDOREDUCTASE"/>
    <property type="match status" value="1"/>
</dbReference>
<evidence type="ECO:0000259" key="2">
    <source>
        <dbReference type="Pfam" id="PF01408"/>
    </source>
</evidence>
<reference evidence="3 4" key="1">
    <citation type="submission" date="2019-02" db="EMBL/GenBank/DDBJ databases">
        <title>Deep-cultivation of Planctomycetes and their phenomic and genomic characterization uncovers novel biology.</title>
        <authorList>
            <person name="Wiegand S."/>
            <person name="Jogler M."/>
            <person name="Boedeker C."/>
            <person name="Pinto D."/>
            <person name="Vollmers J."/>
            <person name="Rivas-Marin E."/>
            <person name="Kohn T."/>
            <person name="Peeters S.H."/>
            <person name="Heuer A."/>
            <person name="Rast P."/>
            <person name="Oberbeckmann S."/>
            <person name="Bunk B."/>
            <person name="Jeske O."/>
            <person name="Meyerdierks A."/>
            <person name="Storesund J.E."/>
            <person name="Kallscheuer N."/>
            <person name="Luecker S."/>
            <person name="Lage O.M."/>
            <person name="Pohl T."/>
            <person name="Merkel B.J."/>
            <person name="Hornburger P."/>
            <person name="Mueller R.-W."/>
            <person name="Bruemmer F."/>
            <person name="Labrenz M."/>
            <person name="Spormann A.M."/>
            <person name="Op den Camp H."/>
            <person name="Overmann J."/>
            <person name="Amann R."/>
            <person name="Jetten M.S.M."/>
            <person name="Mascher T."/>
            <person name="Medema M.H."/>
            <person name="Devos D.P."/>
            <person name="Kaster A.-K."/>
            <person name="Ovreas L."/>
            <person name="Rohde M."/>
            <person name="Galperin M.Y."/>
            <person name="Jogler C."/>
        </authorList>
    </citation>
    <scope>NUCLEOTIDE SEQUENCE [LARGE SCALE GENOMIC DNA]</scope>
    <source>
        <strain evidence="3 4">Pan44</strain>
    </source>
</reference>
<dbReference type="Gene3D" id="3.40.50.720">
    <property type="entry name" value="NAD(P)-binding Rossmann-like Domain"/>
    <property type="match status" value="1"/>
</dbReference>
<evidence type="ECO:0000313" key="3">
    <source>
        <dbReference type="EMBL" id="QDT52621.1"/>
    </source>
</evidence>
<name>A0A517S916_9PLAN</name>
<keyword evidence="4" id="KW-1185">Reference proteome</keyword>